<evidence type="ECO:0000256" key="1">
    <source>
        <dbReference type="SAM" id="SignalP"/>
    </source>
</evidence>
<dbReference type="RefSeq" id="WP_038464065.1">
    <property type="nucleotide sequence ID" value="NZ_CP008941.1"/>
</dbReference>
<evidence type="ECO:0000313" key="3">
    <source>
        <dbReference type="Proteomes" id="UP000028926"/>
    </source>
</evidence>
<dbReference type="EMBL" id="CP008941">
    <property type="protein sequence ID" value="AIK96092.1"/>
    <property type="molecule type" value="Genomic_DNA"/>
</dbReference>
<dbReference type="STRING" id="91604.ID47_04055"/>
<evidence type="ECO:0000313" key="2">
    <source>
        <dbReference type="EMBL" id="AIK96092.1"/>
    </source>
</evidence>
<feature type="chain" id="PRO_5001717397" description="Lipoprotein" evidence="1">
    <location>
        <begin position="23"/>
        <end position="94"/>
    </location>
</feature>
<sequence length="94" mass="10492">MWNKAFFSAATMMIGLTSGTVACEAMSLDAHPIVKYEDCSKKVAQTYKARVGNLKTPKPKEKEAFLKHFIEMAKHEQKRCKETCVDAPQAALGR</sequence>
<protein>
    <recommendedName>
        <fullName evidence="4">Lipoprotein</fullName>
    </recommendedName>
</protein>
<reference evidence="2 3" key="1">
    <citation type="submission" date="2014-07" db="EMBL/GenBank/DDBJ databases">
        <title>Comparative genomic insights into amoeba endosymbionts belonging to the families of Holosporaceae and Candidatus Midichloriaceae within Rickettsiales.</title>
        <authorList>
            <person name="Wang Z."/>
            <person name="Wu M."/>
        </authorList>
    </citation>
    <scope>NUCLEOTIDE SEQUENCE [LARGE SCALE GENOMIC DNA]</scope>
    <source>
        <strain evidence="2">PRA3</strain>
    </source>
</reference>
<dbReference type="PROSITE" id="PS51257">
    <property type="entry name" value="PROKAR_LIPOPROTEIN"/>
    <property type="match status" value="1"/>
</dbReference>
<gene>
    <name evidence="2" type="ORF">ID47_04055</name>
</gene>
<dbReference type="KEGG" id="paca:ID47_04055"/>
<keyword evidence="1" id="KW-0732">Signal</keyword>
<proteinExistence type="predicted"/>
<feature type="signal peptide" evidence="1">
    <location>
        <begin position="1"/>
        <end position="22"/>
    </location>
</feature>
<keyword evidence="3" id="KW-1185">Reference proteome</keyword>
<dbReference type="Proteomes" id="UP000028926">
    <property type="component" value="Chromosome"/>
</dbReference>
<dbReference type="HOGENOM" id="CLU_2407823_0_0_5"/>
<organism evidence="2 3">
    <name type="scientific">Candidatus Odyssella acanthamoebae</name>
    <dbReference type="NCBI Taxonomy" id="91604"/>
    <lineage>
        <taxon>Bacteria</taxon>
        <taxon>Pseudomonadati</taxon>
        <taxon>Pseudomonadota</taxon>
        <taxon>Alphaproteobacteria</taxon>
        <taxon>Holosporales</taxon>
        <taxon>Candidatus Paracaedibacteraceae</taxon>
        <taxon>Candidatus Odyssella</taxon>
    </lineage>
</organism>
<dbReference type="AlphaFoldDB" id="A0A077ASC6"/>
<dbReference type="OrthoDB" id="8505390at2"/>
<name>A0A077ASC6_9PROT</name>
<evidence type="ECO:0008006" key="4">
    <source>
        <dbReference type="Google" id="ProtNLM"/>
    </source>
</evidence>
<accession>A0A077ASC6</accession>